<protein>
    <submittedName>
        <fullName evidence="1">Uncharacterized protein</fullName>
    </submittedName>
</protein>
<dbReference type="Proteomes" id="UP001062846">
    <property type="component" value="Chromosome 9"/>
</dbReference>
<proteinExistence type="predicted"/>
<name>A0ACC0MGQ0_RHOML</name>
<organism evidence="1 2">
    <name type="scientific">Rhododendron molle</name>
    <name type="common">Chinese azalea</name>
    <name type="synonym">Azalea mollis</name>
    <dbReference type="NCBI Taxonomy" id="49168"/>
    <lineage>
        <taxon>Eukaryota</taxon>
        <taxon>Viridiplantae</taxon>
        <taxon>Streptophyta</taxon>
        <taxon>Embryophyta</taxon>
        <taxon>Tracheophyta</taxon>
        <taxon>Spermatophyta</taxon>
        <taxon>Magnoliopsida</taxon>
        <taxon>eudicotyledons</taxon>
        <taxon>Gunneridae</taxon>
        <taxon>Pentapetalae</taxon>
        <taxon>asterids</taxon>
        <taxon>Ericales</taxon>
        <taxon>Ericaceae</taxon>
        <taxon>Ericoideae</taxon>
        <taxon>Rhodoreae</taxon>
        <taxon>Rhododendron</taxon>
    </lineage>
</organism>
<evidence type="ECO:0000313" key="2">
    <source>
        <dbReference type="Proteomes" id="UP001062846"/>
    </source>
</evidence>
<gene>
    <name evidence="1" type="ORF">RHMOL_Rhmol09G0246200</name>
</gene>
<sequence length="251" mass="27334">MAVASGIHAAYLPSKFQPPPKTTTSKTTHNKTFRPRRPPPPSLFISTNPTHVNPHHLRDLYTLSNHSCHRFPALAADGRPDPVDLDKLRIALSHSCIVVSVFSKPEVVSYYSSSSSENAMGFGGDWLRRVVPVTAENGMLVGFGRAVSDGGLTAAIYDVVVIPSLRGMGIGKMIVKRIISVLTSRGIYDIAALCSHEERSFFEACGFGEDSLGATTMMYTRTVSSCEANHMVKHVGRKLLVAPLVREPFKP</sequence>
<comment type="caution">
    <text evidence="1">The sequence shown here is derived from an EMBL/GenBank/DDBJ whole genome shotgun (WGS) entry which is preliminary data.</text>
</comment>
<accession>A0ACC0MGQ0</accession>
<keyword evidence="2" id="KW-1185">Reference proteome</keyword>
<dbReference type="EMBL" id="CM046396">
    <property type="protein sequence ID" value="KAI8540228.1"/>
    <property type="molecule type" value="Genomic_DNA"/>
</dbReference>
<reference evidence="1" key="1">
    <citation type="submission" date="2022-02" db="EMBL/GenBank/DDBJ databases">
        <title>Plant Genome Project.</title>
        <authorList>
            <person name="Zhang R.-G."/>
        </authorList>
    </citation>
    <scope>NUCLEOTIDE SEQUENCE</scope>
    <source>
        <strain evidence="1">AT1</strain>
    </source>
</reference>
<evidence type="ECO:0000313" key="1">
    <source>
        <dbReference type="EMBL" id="KAI8540228.1"/>
    </source>
</evidence>